<keyword evidence="1" id="KW-0472">Membrane</keyword>
<accession>A0A7Z0D3Z8</accession>
<dbReference type="AlphaFoldDB" id="A0A7Z0D3Z8"/>
<dbReference type="EMBL" id="JACBZP010000001">
    <property type="protein sequence ID" value="NYI68462.1"/>
    <property type="molecule type" value="Genomic_DNA"/>
</dbReference>
<organism evidence="2 3">
    <name type="scientific">Spelaeicoccus albus</name>
    <dbReference type="NCBI Taxonomy" id="1280376"/>
    <lineage>
        <taxon>Bacteria</taxon>
        <taxon>Bacillati</taxon>
        <taxon>Actinomycetota</taxon>
        <taxon>Actinomycetes</taxon>
        <taxon>Micrococcales</taxon>
        <taxon>Brevibacteriaceae</taxon>
        <taxon>Spelaeicoccus</taxon>
    </lineage>
</organism>
<keyword evidence="3" id="KW-1185">Reference proteome</keyword>
<gene>
    <name evidence="2" type="ORF">BJY26_002768</name>
</gene>
<protein>
    <recommendedName>
        <fullName evidence="4">PH (Pleckstrin Homology) domain-containing protein</fullName>
    </recommendedName>
</protein>
<dbReference type="Proteomes" id="UP000539111">
    <property type="component" value="Unassembled WGS sequence"/>
</dbReference>
<proteinExistence type="predicted"/>
<evidence type="ECO:0000313" key="2">
    <source>
        <dbReference type="EMBL" id="NYI68462.1"/>
    </source>
</evidence>
<dbReference type="RefSeq" id="WP_179428808.1">
    <property type="nucleotide sequence ID" value="NZ_JACBZP010000001.1"/>
</dbReference>
<comment type="caution">
    <text evidence="2">The sequence shown here is derived from an EMBL/GenBank/DDBJ whole genome shotgun (WGS) entry which is preliminary data.</text>
</comment>
<feature type="transmembrane region" description="Helical" evidence="1">
    <location>
        <begin position="39"/>
        <end position="61"/>
    </location>
</feature>
<evidence type="ECO:0000256" key="1">
    <source>
        <dbReference type="SAM" id="Phobius"/>
    </source>
</evidence>
<keyword evidence="1" id="KW-0812">Transmembrane</keyword>
<keyword evidence="1" id="KW-1133">Transmembrane helix</keyword>
<feature type="transmembrane region" description="Helical" evidence="1">
    <location>
        <begin position="15"/>
        <end position="32"/>
    </location>
</feature>
<reference evidence="2 3" key="1">
    <citation type="submission" date="2020-07" db="EMBL/GenBank/DDBJ databases">
        <title>Sequencing the genomes of 1000 actinobacteria strains.</title>
        <authorList>
            <person name="Klenk H.-P."/>
        </authorList>
    </citation>
    <scope>NUCLEOTIDE SEQUENCE [LARGE SCALE GENOMIC DNA]</scope>
    <source>
        <strain evidence="2 3">DSM 26341</strain>
    </source>
</reference>
<evidence type="ECO:0000313" key="3">
    <source>
        <dbReference type="Proteomes" id="UP000539111"/>
    </source>
</evidence>
<sequence>MAANNWAPVVLKQAGGYWIPLVGWAFCAYLLIDALVRGAWHVVGVGAPWLLLIAAVLYALLWRPALIVGTGTATIRNPFVSYELPFADIVDVRIGPTVSVQLRDGGGRVYRLTSWNAPGTPKRRSKDDAQPDSQLLADRWNAYEADRRPEPVTRRLDLPPTAALVVCAAWSALSLVL</sequence>
<name>A0A7Z0D3Z8_9MICO</name>
<evidence type="ECO:0008006" key="4">
    <source>
        <dbReference type="Google" id="ProtNLM"/>
    </source>
</evidence>